<evidence type="ECO:0000313" key="1">
    <source>
        <dbReference type="EMBL" id="KRO71347.1"/>
    </source>
</evidence>
<dbReference type="AlphaFoldDB" id="A0A0R2SFG9"/>
<dbReference type="EMBL" id="LIBB01000198">
    <property type="protein sequence ID" value="KRO71347.1"/>
    <property type="molecule type" value="Genomic_DNA"/>
</dbReference>
<name>A0A0R2SFG9_9GAMM</name>
<proteinExistence type="predicted"/>
<comment type="caution">
    <text evidence="1">The sequence shown here is derived from an EMBL/GenBank/DDBJ whole genome shotgun (WGS) entry which is preliminary data.</text>
</comment>
<accession>A0A0R2SFG9</accession>
<protein>
    <submittedName>
        <fullName evidence="1">Uncharacterized protein</fullName>
    </submittedName>
</protein>
<sequence length="115" mass="12204">MGKFIVALESVICARKSQVARALLSTNGDAWFWQVNEVNKSRQTILGRLGRGAGAPEFFHDTACEFAASTTFTSNAKLSAKITEAAAAAFAGFSDLVVGYLSANAHVHGVLLSIR</sequence>
<gene>
    <name evidence="1" type="ORF">ABR69_10565</name>
</gene>
<evidence type="ECO:0000313" key="2">
    <source>
        <dbReference type="Proteomes" id="UP000051934"/>
    </source>
</evidence>
<reference evidence="1 2" key="1">
    <citation type="submission" date="2015-10" db="EMBL/GenBank/DDBJ databases">
        <title>Metagenome-Assembled Genomes uncover a global brackish microbiome.</title>
        <authorList>
            <person name="Hugerth L.W."/>
            <person name="Larsson J."/>
            <person name="Alneberg J."/>
            <person name="Lindh M.V."/>
            <person name="Legrand C."/>
            <person name="Pinhassi J."/>
            <person name="Andersson A.F."/>
        </authorList>
    </citation>
    <scope>NUCLEOTIDE SEQUENCE [LARGE SCALE GENOMIC DNA]</scope>
    <source>
        <strain evidence="1">BACL4 MAG-120507-bin80</strain>
    </source>
</reference>
<dbReference type="Proteomes" id="UP000051934">
    <property type="component" value="Unassembled WGS sequence"/>
</dbReference>
<organism evidence="1 2">
    <name type="scientific">OM182 bacterium BACL3 MAG-120507-bin80</name>
    <dbReference type="NCBI Taxonomy" id="1655577"/>
    <lineage>
        <taxon>Bacteria</taxon>
        <taxon>Pseudomonadati</taxon>
        <taxon>Pseudomonadota</taxon>
        <taxon>Gammaproteobacteria</taxon>
        <taxon>OMG group</taxon>
        <taxon>OM182 clade</taxon>
    </lineage>
</organism>